<dbReference type="AlphaFoldDB" id="A0A6C2C5R2"/>
<dbReference type="CDD" id="cd00085">
    <property type="entry name" value="HNHc"/>
    <property type="match status" value="1"/>
</dbReference>
<reference evidence="2 3" key="1">
    <citation type="submission" date="2019-01" db="EMBL/GenBank/DDBJ databases">
        <title>Weissella sp. nov., a novel lactic acid bacterium isolated from animal feces.</title>
        <authorList>
            <person name="Wang L.-T."/>
        </authorList>
    </citation>
    <scope>NUCLEOTIDE SEQUENCE [LARGE SCALE GENOMIC DNA]</scope>
    <source>
        <strain evidence="2 3">8H-2</strain>
    </source>
</reference>
<dbReference type="Gene3D" id="1.10.30.50">
    <property type="match status" value="1"/>
</dbReference>
<name>A0A6C2C5R2_9LACO</name>
<dbReference type="GO" id="GO:0008270">
    <property type="term" value="F:zinc ion binding"/>
    <property type="evidence" value="ECO:0007669"/>
    <property type="project" value="InterPro"/>
</dbReference>
<dbReference type="Pfam" id="PF01844">
    <property type="entry name" value="HNH"/>
    <property type="match status" value="1"/>
</dbReference>
<keyword evidence="2" id="KW-0255">Endonuclease</keyword>
<evidence type="ECO:0000259" key="1">
    <source>
        <dbReference type="SMART" id="SM00507"/>
    </source>
</evidence>
<protein>
    <submittedName>
        <fullName evidence="2">HNH endonuclease</fullName>
    </submittedName>
</protein>
<feature type="domain" description="HNH nuclease" evidence="1">
    <location>
        <begin position="243"/>
        <end position="302"/>
    </location>
</feature>
<keyword evidence="2" id="KW-0540">Nuclease</keyword>
<dbReference type="SMART" id="SM00507">
    <property type="entry name" value="HNHc"/>
    <property type="match status" value="1"/>
</dbReference>
<dbReference type="RefSeq" id="WP_148622901.1">
    <property type="nucleotide sequence ID" value="NZ_SDGZ01000015.1"/>
</dbReference>
<dbReference type="OrthoDB" id="9811997at2"/>
<dbReference type="InterPro" id="IPR058712">
    <property type="entry name" value="SRA_ScoMcrA"/>
</dbReference>
<evidence type="ECO:0000313" key="2">
    <source>
        <dbReference type="EMBL" id="TYC49039.1"/>
    </source>
</evidence>
<sequence>MNKHELIKQAEITSKFFNELLILGMPSLNNNQIDFDFDMVVEWRNTRSRNRLDQIKIGDIHTKQEIKDIFGGSIFSGMSRSHETNSLLLFSKDHQGNPYNDRYINNVLHYTGTGATGDQKLESANKVLYNSDTNGVNVFLFVGTDDNRYRFKGPVQLAAEPYTTTEPDNQNSDRLVWKFPLKEKYSDSSNINLDQKNKNLIEKDIANLSASELSKTAHQISQQNKGVRHVTHTKLNRYTRSRFISDYVKQLAHGVCQLCEQPAPFITNSGVPFLHAHHIVYLSQGGTDTIENTIALCPNCHARIHELESSADVAKLMQKVSQRVN</sequence>
<keyword evidence="3" id="KW-1185">Reference proteome</keyword>
<dbReference type="Proteomes" id="UP000371977">
    <property type="component" value="Unassembled WGS sequence"/>
</dbReference>
<dbReference type="Pfam" id="PF26348">
    <property type="entry name" value="SRA_ScoMcrA"/>
    <property type="match status" value="1"/>
</dbReference>
<dbReference type="GO" id="GO:0004519">
    <property type="term" value="F:endonuclease activity"/>
    <property type="evidence" value="ECO:0007669"/>
    <property type="project" value="UniProtKB-KW"/>
</dbReference>
<evidence type="ECO:0000313" key="3">
    <source>
        <dbReference type="Proteomes" id="UP000371977"/>
    </source>
</evidence>
<dbReference type="EMBL" id="SDGZ01000015">
    <property type="protein sequence ID" value="TYC49039.1"/>
    <property type="molecule type" value="Genomic_DNA"/>
</dbReference>
<dbReference type="InterPro" id="IPR002711">
    <property type="entry name" value="HNH"/>
</dbReference>
<proteinExistence type="predicted"/>
<organism evidence="2 3">
    <name type="scientific">Weissella muntiaci</name>
    <dbReference type="NCBI Taxonomy" id="2508881"/>
    <lineage>
        <taxon>Bacteria</taxon>
        <taxon>Bacillati</taxon>
        <taxon>Bacillota</taxon>
        <taxon>Bacilli</taxon>
        <taxon>Lactobacillales</taxon>
        <taxon>Lactobacillaceae</taxon>
        <taxon>Weissella</taxon>
    </lineage>
</organism>
<accession>A0A6C2C5R2</accession>
<comment type="caution">
    <text evidence="2">The sequence shown here is derived from an EMBL/GenBank/DDBJ whole genome shotgun (WGS) entry which is preliminary data.</text>
</comment>
<dbReference type="InterPro" id="IPR003615">
    <property type="entry name" value="HNH_nuc"/>
</dbReference>
<keyword evidence="2" id="KW-0378">Hydrolase</keyword>
<dbReference type="GO" id="GO:0003676">
    <property type="term" value="F:nucleic acid binding"/>
    <property type="evidence" value="ECO:0007669"/>
    <property type="project" value="InterPro"/>
</dbReference>
<gene>
    <name evidence="2" type="ORF">ESZ50_07275</name>
</gene>